<feature type="domain" description="PPM-type phosphatase" evidence="3">
    <location>
        <begin position="170"/>
        <end position="461"/>
    </location>
</feature>
<dbReference type="PROSITE" id="PS51746">
    <property type="entry name" value="PPM_2"/>
    <property type="match status" value="1"/>
</dbReference>
<dbReference type="InterPro" id="IPR039123">
    <property type="entry name" value="PPTC7"/>
</dbReference>
<keyword evidence="1" id="KW-0904">Protein phosphatase</keyword>
<comment type="caution">
    <text evidence="4">The sequence shown here is derived from an EMBL/GenBank/DDBJ whole genome shotgun (WGS) entry which is preliminary data.</text>
</comment>
<feature type="compositionally biased region" description="Basic and acidic residues" evidence="2">
    <location>
        <begin position="99"/>
        <end position="111"/>
    </location>
</feature>
<organism evidence="4 5">
    <name type="scientific">Effrenium voratum</name>
    <dbReference type="NCBI Taxonomy" id="2562239"/>
    <lineage>
        <taxon>Eukaryota</taxon>
        <taxon>Sar</taxon>
        <taxon>Alveolata</taxon>
        <taxon>Dinophyceae</taxon>
        <taxon>Suessiales</taxon>
        <taxon>Symbiodiniaceae</taxon>
        <taxon>Effrenium</taxon>
    </lineage>
</organism>
<keyword evidence="1" id="KW-0460">Magnesium</keyword>
<feature type="region of interest" description="Disordered" evidence="2">
    <location>
        <begin position="91"/>
        <end position="111"/>
    </location>
</feature>
<gene>
    <name evidence="4" type="ORF">EVOR1521_LOCUS4108</name>
</gene>
<comment type="similarity">
    <text evidence="1">Belongs to the PP2C family.</text>
</comment>
<dbReference type="GO" id="GO:0046872">
    <property type="term" value="F:metal ion binding"/>
    <property type="evidence" value="ECO:0007669"/>
    <property type="project" value="UniProtKB-UniRule"/>
</dbReference>
<sequence length="464" mass="50402">MCARSKPTGLSSPKADTKILELQLQKILSASSHLQVHAHASLKLLLRKKLRSKSNVPETPTPLPLPKVLQEEEDTQPSTFKRQISAPAAVQQQQNLDQEVAKELQPEEERPVMRREAKSALLHAVTCPGYVRPLIPVYWPNYVLELFQNARRDMPFVSLTESGFRLLCGAFQMPHPQKASTGGEDSLFVCPNGSAAGVADGVGEWQWRFGLDPRAFADELMHGARTAGEQTQFQVGLAAETRAALMLSEGYQATSSFGSATALVAALDPSGEAKLGVANLGDSGLRVLRWSEPSVDSPNSVHIAYRTSEQQHAFNCPFQLARLPEPKDYAGLRAQGMGSLVRAVEKSGCSSQDLPASADAYTFEVQEGDVVLLGTDGFFDNLHDAEVCELAHLSLEATFRSNEKSAWQIDPTRLAQAYAEAARVRSEDTAARTPFGDLARQAGLQHMGGKMDDISVVVAVVVKV</sequence>
<name>A0AA36MJF9_9DINO</name>
<comment type="catalytic activity">
    <reaction evidence="1">
        <text>O-phospho-L-seryl-[protein] + H2O = L-seryl-[protein] + phosphate</text>
        <dbReference type="Rhea" id="RHEA:20629"/>
        <dbReference type="Rhea" id="RHEA-COMP:9863"/>
        <dbReference type="Rhea" id="RHEA-COMP:11604"/>
        <dbReference type="ChEBI" id="CHEBI:15377"/>
        <dbReference type="ChEBI" id="CHEBI:29999"/>
        <dbReference type="ChEBI" id="CHEBI:43474"/>
        <dbReference type="ChEBI" id="CHEBI:83421"/>
        <dbReference type="EC" id="3.1.3.16"/>
    </reaction>
</comment>
<dbReference type="InterPro" id="IPR036457">
    <property type="entry name" value="PPM-type-like_dom_sf"/>
</dbReference>
<reference evidence="4" key="1">
    <citation type="submission" date="2023-08" db="EMBL/GenBank/DDBJ databases">
        <authorList>
            <person name="Chen Y."/>
            <person name="Shah S."/>
            <person name="Dougan E. K."/>
            <person name="Thang M."/>
            <person name="Chan C."/>
        </authorList>
    </citation>
    <scope>NUCLEOTIDE SEQUENCE</scope>
</reference>
<comment type="cofactor">
    <cofactor evidence="1">
        <name>Mn(2+)</name>
        <dbReference type="ChEBI" id="CHEBI:29035"/>
    </cofactor>
</comment>
<evidence type="ECO:0000313" key="5">
    <source>
        <dbReference type="Proteomes" id="UP001178507"/>
    </source>
</evidence>
<dbReference type="PANTHER" id="PTHR12320">
    <property type="entry name" value="PROTEIN PHOSPHATASE 2C"/>
    <property type="match status" value="1"/>
</dbReference>
<dbReference type="SUPFAM" id="SSF81606">
    <property type="entry name" value="PP2C-like"/>
    <property type="match status" value="1"/>
</dbReference>
<comment type="cofactor">
    <cofactor evidence="1">
        <name>Mg(2+)</name>
        <dbReference type="ChEBI" id="CHEBI:18420"/>
    </cofactor>
</comment>
<evidence type="ECO:0000259" key="3">
    <source>
        <dbReference type="PROSITE" id="PS51746"/>
    </source>
</evidence>
<keyword evidence="1" id="KW-0378">Hydrolase</keyword>
<proteinExistence type="inferred from homology"/>
<dbReference type="Proteomes" id="UP001178507">
    <property type="component" value="Unassembled WGS sequence"/>
</dbReference>
<keyword evidence="5" id="KW-1185">Reference proteome</keyword>
<evidence type="ECO:0000313" key="4">
    <source>
        <dbReference type="EMBL" id="CAJ1374594.1"/>
    </source>
</evidence>
<accession>A0AA36MJF9</accession>
<dbReference type="SMART" id="SM00332">
    <property type="entry name" value="PP2Cc"/>
    <property type="match status" value="1"/>
</dbReference>
<dbReference type="AlphaFoldDB" id="A0AA36MJF9"/>
<keyword evidence="1" id="KW-0464">Manganese</keyword>
<dbReference type="InterPro" id="IPR001932">
    <property type="entry name" value="PPM-type_phosphatase-like_dom"/>
</dbReference>
<evidence type="ECO:0000256" key="1">
    <source>
        <dbReference type="RuleBase" id="RU366020"/>
    </source>
</evidence>
<dbReference type="EC" id="3.1.3.16" evidence="1"/>
<dbReference type="Gene3D" id="3.60.40.10">
    <property type="entry name" value="PPM-type phosphatase domain"/>
    <property type="match status" value="1"/>
</dbReference>
<feature type="region of interest" description="Disordered" evidence="2">
    <location>
        <begin position="53"/>
        <end position="77"/>
    </location>
</feature>
<dbReference type="EMBL" id="CAUJNA010000264">
    <property type="protein sequence ID" value="CAJ1374594.1"/>
    <property type="molecule type" value="Genomic_DNA"/>
</dbReference>
<keyword evidence="1" id="KW-0479">Metal-binding</keyword>
<dbReference type="PANTHER" id="PTHR12320:SF1">
    <property type="entry name" value="PROTEIN PHOSPHATASE PTC7 HOMOLOG"/>
    <property type="match status" value="1"/>
</dbReference>
<dbReference type="GO" id="GO:0004722">
    <property type="term" value="F:protein serine/threonine phosphatase activity"/>
    <property type="evidence" value="ECO:0007669"/>
    <property type="project" value="UniProtKB-EC"/>
</dbReference>
<comment type="catalytic activity">
    <reaction evidence="1">
        <text>O-phospho-L-threonyl-[protein] + H2O = L-threonyl-[protein] + phosphate</text>
        <dbReference type="Rhea" id="RHEA:47004"/>
        <dbReference type="Rhea" id="RHEA-COMP:11060"/>
        <dbReference type="Rhea" id="RHEA-COMP:11605"/>
        <dbReference type="ChEBI" id="CHEBI:15377"/>
        <dbReference type="ChEBI" id="CHEBI:30013"/>
        <dbReference type="ChEBI" id="CHEBI:43474"/>
        <dbReference type="ChEBI" id="CHEBI:61977"/>
        <dbReference type="EC" id="3.1.3.16"/>
    </reaction>
</comment>
<evidence type="ECO:0000256" key="2">
    <source>
        <dbReference type="SAM" id="MobiDB-lite"/>
    </source>
</evidence>
<protein>
    <recommendedName>
        <fullName evidence="1">Protein phosphatase</fullName>
        <ecNumber evidence="1">3.1.3.16</ecNumber>
    </recommendedName>
</protein>